<dbReference type="RefSeq" id="WP_226751721.1">
    <property type="nucleotide sequence ID" value="NZ_JAEINI020000009.1"/>
</dbReference>
<proteinExistence type="predicted"/>
<sequence>MSLTNTIKNGAVFYAKSAPDVKRFCDLKSDHLAIGAASRYNARFQGGNHNGKKQRLLAFFCIFVVLGANNLLRLQECVY</sequence>
<evidence type="ECO:0000313" key="2">
    <source>
        <dbReference type="EMBL" id="MCB5227657.1"/>
    </source>
</evidence>
<feature type="transmembrane region" description="Helical" evidence="1">
    <location>
        <begin position="56"/>
        <end position="72"/>
    </location>
</feature>
<evidence type="ECO:0008006" key="4">
    <source>
        <dbReference type="Google" id="ProtNLM"/>
    </source>
</evidence>
<name>A0ABS8C5N7_9ALTE</name>
<reference evidence="2 3" key="1">
    <citation type="submission" date="2021-10" db="EMBL/GenBank/DDBJ databases">
        <title>Alishewanella koreense sp. nov. isolated from seawater of southwestern coast in South Korea and the proposal for the reclassification of Rheinheimera perlucida and Rheinheimera tuosuensis as Arsukibacterium perlucida and Arsukibacterium tuosuensis.</title>
        <authorList>
            <person name="Kim K.H."/>
            <person name="Ruan W."/>
            <person name="Kim K.R."/>
            <person name="Baek J.H."/>
            <person name="Jeon C.O."/>
        </authorList>
    </citation>
    <scope>NUCLEOTIDE SEQUENCE [LARGE SCALE GENOMIC DNA]</scope>
    <source>
        <strain evidence="2 3">16-MA</strain>
    </source>
</reference>
<dbReference type="Proteomes" id="UP000633814">
    <property type="component" value="Unassembled WGS sequence"/>
</dbReference>
<gene>
    <name evidence="2" type="ORF">JAO78_012630</name>
</gene>
<keyword evidence="1" id="KW-0472">Membrane</keyword>
<organism evidence="2 3">
    <name type="scientific">Alishewanella maricola</name>
    <dbReference type="NCBI Taxonomy" id="2795740"/>
    <lineage>
        <taxon>Bacteria</taxon>
        <taxon>Pseudomonadati</taxon>
        <taxon>Pseudomonadota</taxon>
        <taxon>Gammaproteobacteria</taxon>
        <taxon>Alteromonadales</taxon>
        <taxon>Alteromonadaceae</taxon>
        <taxon>Alishewanella</taxon>
    </lineage>
</organism>
<protein>
    <recommendedName>
        <fullName evidence="4">Transposase</fullName>
    </recommendedName>
</protein>
<dbReference type="EMBL" id="JAEINI020000009">
    <property type="protein sequence ID" value="MCB5227657.1"/>
    <property type="molecule type" value="Genomic_DNA"/>
</dbReference>
<evidence type="ECO:0000256" key="1">
    <source>
        <dbReference type="SAM" id="Phobius"/>
    </source>
</evidence>
<accession>A0ABS8C5N7</accession>
<keyword evidence="3" id="KW-1185">Reference proteome</keyword>
<evidence type="ECO:0000313" key="3">
    <source>
        <dbReference type="Proteomes" id="UP000633814"/>
    </source>
</evidence>
<keyword evidence="1" id="KW-0812">Transmembrane</keyword>
<comment type="caution">
    <text evidence="2">The sequence shown here is derived from an EMBL/GenBank/DDBJ whole genome shotgun (WGS) entry which is preliminary data.</text>
</comment>
<keyword evidence="1" id="KW-1133">Transmembrane helix</keyword>